<evidence type="ECO:0000313" key="9">
    <source>
        <dbReference type="EMBL" id="KFH49095.1"/>
    </source>
</evidence>
<accession>A0A086TIB3</accession>
<evidence type="ECO:0000256" key="8">
    <source>
        <dbReference type="SAM" id="Phobius"/>
    </source>
</evidence>
<protein>
    <submittedName>
        <fullName evidence="9">Nucleoside transporter-like protein</fullName>
    </submittedName>
</protein>
<sequence>MDRARKAFGGSRRQEATQDPEYQPLTASDDEPTDLQDSTLFQQQDDEPPFSWIEYSIFVLLGIAMLWAWNMFLAAAPYFASRIAGDPWLEANFQSSILAVSTVTNLAAMLILTNIQHSASYPLRINLALALNMAAFSLLTVSTVAGLHTSPRLYFAFILAMVAVSAWATGLVQNGAFAFAASFGRPEYMQALMAGQGVAGVLPPLAQVFAVLLYPPPSTNDNSDRDGDGDDQDDDHSSAFLYFLAAVTISLVTLTAFIPLHRRHNRIIEARIAGQLADSVTSVEEAERAARKPVPLTRLFLKLRWLALALALTFAETMFFPVFTSKITSVNDTASAPAILRPEAFIPLAFFFWNLGDLSGRVATILPFTLRHRPPVLFALAVARAAMIPLYLLCNIGGRGAVVPSDFFYLCVVQLLYGLSNGWLGSSCMMASGDWVDDGEREVAGGFMGLCLVVGLATGSILSFSIAGV</sequence>
<comment type="subcellular location">
    <subcellularLocation>
        <location evidence="1">Membrane</location>
        <topology evidence="1">Multi-pass membrane protein</topology>
    </subcellularLocation>
</comment>
<dbReference type="Pfam" id="PF01733">
    <property type="entry name" value="Nucleoside_tran"/>
    <property type="match status" value="1"/>
</dbReference>
<organism evidence="9 10">
    <name type="scientific">Hapsidospora chrysogenum (strain ATCC 11550 / CBS 779.69 / DSM 880 / IAM 14645 / JCM 23072 / IMI 49137)</name>
    <name type="common">Acremonium chrysogenum</name>
    <dbReference type="NCBI Taxonomy" id="857340"/>
    <lineage>
        <taxon>Eukaryota</taxon>
        <taxon>Fungi</taxon>
        <taxon>Dikarya</taxon>
        <taxon>Ascomycota</taxon>
        <taxon>Pezizomycotina</taxon>
        <taxon>Sordariomycetes</taxon>
        <taxon>Hypocreomycetidae</taxon>
        <taxon>Hypocreales</taxon>
        <taxon>Bionectriaceae</taxon>
        <taxon>Hapsidospora</taxon>
    </lineage>
</organism>
<comment type="caution">
    <text evidence="9">The sequence shown here is derived from an EMBL/GenBank/DDBJ whole genome shotgun (WGS) entry which is preliminary data.</text>
</comment>
<dbReference type="OrthoDB" id="46396at2759"/>
<evidence type="ECO:0000256" key="3">
    <source>
        <dbReference type="ARBA" id="ARBA00022448"/>
    </source>
</evidence>
<gene>
    <name evidence="9" type="ORF">ACRE_002710</name>
</gene>
<evidence type="ECO:0000256" key="6">
    <source>
        <dbReference type="ARBA" id="ARBA00023136"/>
    </source>
</evidence>
<evidence type="ECO:0000256" key="4">
    <source>
        <dbReference type="ARBA" id="ARBA00022692"/>
    </source>
</evidence>
<feature type="transmembrane region" description="Helical" evidence="8">
    <location>
        <begin position="239"/>
        <end position="260"/>
    </location>
</feature>
<keyword evidence="4 8" id="KW-0812">Transmembrane</keyword>
<feature type="transmembrane region" description="Helical" evidence="8">
    <location>
        <begin position="125"/>
        <end position="147"/>
    </location>
</feature>
<keyword evidence="5 8" id="KW-1133">Transmembrane helix</keyword>
<feature type="transmembrane region" description="Helical" evidence="8">
    <location>
        <begin position="444"/>
        <end position="467"/>
    </location>
</feature>
<feature type="transmembrane region" description="Helical" evidence="8">
    <location>
        <begin position="406"/>
        <end position="424"/>
    </location>
</feature>
<comment type="similarity">
    <text evidence="2">Belongs to the SLC29A/ENT transporter (TC 2.A.57) family.</text>
</comment>
<evidence type="ECO:0000256" key="2">
    <source>
        <dbReference type="ARBA" id="ARBA00007965"/>
    </source>
</evidence>
<feature type="transmembrane region" description="Helical" evidence="8">
    <location>
        <begin position="57"/>
        <end position="80"/>
    </location>
</feature>
<dbReference type="InterPro" id="IPR036259">
    <property type="entry name" value="MFS_trans_sf"/>
</dbReference>
<dbReference type="GO" id="GO:0015205">
    <property type="term" value="F:nucleobase transmembrane transporter activity"/>
    <property type="evidence" value="ECO:0007669"/>
    <property type="project" value="TreeGrafter"/>
</dbReference>
<dbReference type="PRINTS" id="PR01130">
    <property type="entry name" value="DERENTRNSPRT"/>
</dbReference>
<dbReference type="Proteomes" id="UP000029964">
    <property type="component" value="Unassembled WGS sequence"/>
</dbReference>
<dbReference type="InterPro" id="IPR002259">
    <property type="entry name" value="Eqnu_transpt"/>
</dbReference>
<reference evidence="10" key="1">
    <citation type="journal article" date="2014" name="Genome Announc.">
        <title>Genome sequence and annotation of Acremonium chrysogenum, producer of the beta-lactam antibiotic cephalosporin C.</title>
        <authorList>
            <person name="Terfehr D."/>
            <person name="Dahlmann T.A."/>
            <person name="Specht T."/>
            <person name="Zadra I."/>
            <person name="Kuernsteiner H."/>
            <person name="Kueck U."/>
        </authorList>
    </citation>
    <scope>NUCLEOTIDE SEQUENCE [LARGE SCALE GENOMIC DNA]</scope>
    <source>
        <strain evidence="10">ATCC 11550 / CBS 779.69 / DSM 880 / IAM 14645 / JCM 23072 / IMI 49137</strain>
    </source>
</reference>
<evidence type="ECO:0000256" key="7">
    <source>
        <dbReference type="SAM" id="MobiDB-lite"/>
    </source>
</evidence>
<dbReference type="EMBL" id="JPKY01000001">
    <property type="protein sequence ID" value="KFH49095.1"/>
    <property type="molecule type" value="Genomic_DNA"/>
</dbReference>
<feature type="transmembrane region" description="Helical" evidence="8">
    <location>
        <begin position="305"/>
        <end position="323"/>
    </location>
</feature>
<evidence type="ECO:0000256" key="1">
    <source>
        <dbReference type="ARBA" id="ARBA00004141"/>
    </source>
</evidence>
<dbReference type="HOGENOM" id="CLU_021611_3_0_1"/>
<dbReference type="AlphaFoldDB" id="A0A086TIB3"/>
<feature type="transmembrane region" description="Helical" evidence="8">
    <location>
        <begin position="376"/>
        <end position="394"/>
    </location>
</feature>
<dbReference type="STRING" id="857340.A0A086TIB3"/>
<dbReference type="GO" id="GO:0005886">
    <property type="term" value="C:plasma membrane"/>
    <property type="evidence" value="ECO:0007669"/>
    <property type="project" value="TreeGrafter"/>
</dbReference>
<dbReference type="GO" id="GO:0034257">
    <property type="term" value="F:nicotinamide riboside transmembrane transporter activity"/>
    <property type="evidence" value="ECO:0007669"/>
    <property type="project" value="TreeGrafter"/>
</dbReference>
<dbReference type="SUPFAM" id="SSF103473">
    <property type="entry name" value="MFS general substrate transporter"/>
    <property type="match status" value="1"/>
</dbReference>
<feature type="transmembrane region" description="Helical" evidence="8">
    <location>
        <begin position="153"/>
        <end position="179"/>
    </location>
</feature>
<evidence type="ECO:0000256" key="5">
    <source>
        <dbReference type="ARBA" id="ARBA00022989"/>
    </source>
</evidence>
<keyword evidence="10" id="KW-1185">Reference proteome</keyword>
<proteinExistence type="inferred from homology"/>
<name>A0A086TIB3_HAPC1</name>
<dbReference type="PANTHER" id="PTHR10332">
    <property type="entry name" value="EQUILIBRATIVE NUCLEOSIDE TRANSPORTER"/>
    <property type="match status" value="1"/>
</dbReference>
<feature type="transmembrane region" description="Helical" evidence="8">
    <location>
        <begin position="92"/>
        <end position="113"/>
    </location>
</feature>
<keyword evidence="3" id="KW-0813">Transport</keyword>
<feature type="region of interest" description="Disordered" evidence="7">
    <location>
        <begin position="1"/>
        <end position="35"/>
    </location>
</feature>
<evidence type="ECO:0000313" key="10">
    <source>
        <dbReference type="Proteomes" id="UP000029964"/>
    </source>
</evidence>
<dbReference type="PIRSF" id="PIRSF016379">
    <property type="entry name" value="ENT"/>
    <property type="match status" value="1"/>
</dbReference>
<keyword evidence="6 8" id="KW-0472">Membrane</keyword>
<dbReference type="PANTHER" id="PTHR10332:SF88">
    <property type="entry name" value="EQUILIBRATIVE NUCLEOSIDE TRANSPORTER 1, ISOFORM A"/>
    <property type="match status" value="1"/>
</dbReference>
<dbReference type="GO" id="GO:0000329">
    <property type="term" value="C:fungal-type vacuole membrane"/>
    <property type="evidence" value="ECO:0007669"/>
    <property type="project" value="TreeGrafter"/>
</dbReference>
<feature type="transmembrane region" description="Helical" evidence="8">
    <location>
        <begin position="191"/>
        <end position="214"/>
    </location>
</feature>